<dbReference type="EMBL" id="ML993651">
    <property type="protein sequence ID" value="KAF2158696.1"/>
    <property type="molecule type" value="Genomic_DNA"/>
</dbReference>
<accession>A0A6A6BZ54</accession>
<dbReference type="Proteomes" id="UP000799537">
    <property type="component" value="Unassembled WGS sequence"/>
</dbReference>
<evidence type="ECO:0000313" key="2">
    <source>
        <dbReference type="Proteomes" id="UP000799537"/>
    </source>
</evidence>
<evidence type="ECO:0000313" key="1">
    <source>
        <dbReference type="EMBL" id="KAF2158696.1"/>
    </source>
</evidence>
<organism evidence="1 2">
    <name type="scientific">Zasmidium cellare ATCC 36951</name>
    <dbReference type="NCBI Taxonomy" id="1080233"/>
    <lineage>
        <taxon>Eukaryota</taxon>
        <taxon>Fungi</taxon>
        <taxon>Dikarya</taxon>
        <taxon>Ascomycota</taxon>
        <taxon>Pezizomycotina</taxon>
        <taxon>Dothideomycetes</taxon>
        <taxon>Dothideomycetidae</taxon>
        <taxon>Mycosphaerellales</taxon>
        <taxon>Mycosphaerellaceae</taxon>
        <taxon>Zasmidium</taxon>
    </lineage>
</organism>
<dbReference type="GeneID" id="54563351"/>
<sequence length="191" mass="22001">MEDTCLKFAPEVREPDSLIWTYWLNPDCTLFVLDEDFVDVFALTPCLGTATFLKIKKVALLWRHEDVLISTRARLQEHCPALDSIFTQRIRGGRRRRPADTNLKSMMSCSFKIMTADDAVVLEPLPRQPNLIERCIITMFPDKPVRVHFIRSEWAVVAEVLNDPASDAIRLFKIDFALWGVDHTDGKRINL</sequence>
<gene>
    <name evidence="1" type="ORF">M409DRAFT_30788</name>
</gene>
<name>A0A6A6BZ54_ZASCE</name>
<proteinExistence type="predicted"/>
<dbReference type="RefSeq" id="XP_033659585.1">
    <property type="nucleotide sequence ID" value="XM_033810079.1"/>
</dbReference>
<dbReference type="AlphaFoldDB" id="A0A6A6BZ54"/>
<protein>
    <submittedName>
        <fullName evidence="1">Uncharacterized protein</fullName>
    </submittedName>
</protein>
<reference evidence="1" key="1">
    <citation type="journal article" date="2020" name="Stud. Mycol.">
        <title>101 Dothideomycetes genomes: a test case for predicting lifestyles and emergence of pathogens.</title>
        <authorList>
            <person name="Haridas S."/>
            <person name="Albert R."/>
            <person name="Binder M."/>
            <person name="Bloem J."/>
            <person name="Labutti K."/>
            <person name="Salamov A."/>
            <person name="Andreopoulos B."/>
            <person name="Baker S."/>
            <person name="Barry K."/>
            <person name="Bills G."/>
            <person name="Bluhm B."/>
            <person name="Cannon C."/>
            <person name="Castanera R."/>
            <person name="Culley D."/>
            <person name="Daum C."/>
            <person name="Ezra D."/>
            <person name="Gonzalez J."/>
            <person name="Henrissat B."/>
            <person name="Kuo A."/>
            <person name="Liang C."/>
            <person name="Lipzen A."/>
            <person name="Lutzoni F."/>
            <person name="Magnuson J."/>
            <person name="Mondo S."/>
            <person name="Nolan M."/>
            <person name="Ohm R."/>
            <person name="Pangilinan J."/>
            <person name="Park H.-J."/>
            <person name="Ramirez L."/>
            <person name="Alfaro M."/>
            <person name="Sun H."/>
            <person name="Tritt A."/>
            <person name="Yoshinaga Y."/>
            <person name="Zwiers L.-H."/>
            <person name="Turgeon B."/>
            <person name="Goodwin S."/>
            <person name="Spatafora J."/>
            <person name="Crous P."/>
            <person name="Grigoriev I."/>
        </authorList>
    </citation>
    <scope>NUCLEOTIDE SEQUENCE</scope>
    <source>
        <strain evidence="1">ATCC 36951</strain>
    </source>
</reference>
<keyword evidence="2" id="KW-1185">Reference proteome</keyword>